<comment type="caution">
    <text evidence="2">The sequence shown here is derived from an EMBL/GenBank/DDBJ whole genome shotgun (WGS) entry which is preliminary data.</text>
</comment>
<proteinExistence type="predicted"/>
<sequence length="786" mass="81259">MLEGLGDIDWSAFDGAYGPCAEAPGILRAVADPDPEAAGEGWFEFCSSIWHQGTVYPVTVRAVPFLIELAVTDGVHRRDRLLHALGSLTDPDRCDGPDLPAVREAIVAGSAALRPPIGDPDPAVRAAAAYALGRCGDLGPLQDRWGTEQDPAVRAALLLALHHNGAAGEGLLRAASAESGPVPAAVALAYSKGALALPRAIVTAAAASFAACKEWQTPWSRQAVLDEVFERLDAESVDALAAALQDTDRRGREMLGHALLIRFQASRSAPAVLMPRIRALLTDPDAAVVEAAVTATAHAGTAASEVADLLAHIAAGPGVSASVAVDPAVVARVVVDSGKPGSVAADPGVSARVAADPGELVRVAPESGEMFRDASGAGGPDRNAARAGEMVRDAAGAGEPDRDRDPAGLRRGAGDLPVYPEPAATALVTLVRLRDRRSRDPVLAAWAAGFRTAADDPLGAGYGPEFDPVVLAALRRRITAMIAAGARRPLVDAVAMLEGWGPRAAPAVPELIAALPVVDAPASRVLAAIGPAAHQALPALRQVGGTRAGHAVWQLTGDSETLLAATADLLGSRRLSAYELGFAADLGVGAGPLVPLLRTAIAHEPANIPEAEVRLAAARLLWGATGDAGEVLPIVEAALRGDHLRDFETSPDWTDPAVRNAAALAADLAPAGERLQPLLRSVLHDRLACVPAARALWRHGADPAGLVAPLLDGVAGGAGSQALDLLVEMKATSAVSRLTELADSDERSDATGLWDDIVWADERFQRESRAAVIRIRTGVSSDTFRE</sequence>
<name>A0ABV8IRJ2_9ACTN</name>
<dbReference type="InterPro" id="IPR011989">
    <property type="entry name" value="ARM-like"/>
</dbReference>
<dbReference type="Proteomes" id="UP001595867">
    <property type="component" value="Unassembled WGS sequence"/>
</dbReference>
<dbReference type="SMART" id="SM00567">
    <property type="entry name" value="EZ_HEAT"/>
    <property type="match status" value="2"/>
</dbReference>
<evidence type="ECO:0000313" key="3">
    <source>
        <dbReference type="Proteomes" id="UP001595867"/>
    </source>
</evidence>
<gene>
    <name evidence="2" type="ORF">ACFO0C_13045</name>
</gene>
<dbReference type="InterPro" id="IPR004155">
    <property type="entry name" value="PBS_lyase_HEAT"/>
</dbReference>
<dbReference type="Gene3D" id="1.25.10.10">
    <property type="entry name" value="Leucine-rich Repeat Variant"/>
    <property type="match status" value="1"/>
</dbReference>
<feature type="compositionally biased region" description="Basic and acidic residues" evidence="1">
    <location>
        <begin position="399"/>
        <end position="408"/>
    </location>
</feature>
<accession>A0ABV8IRJ2</accession>
<reference evidence="3" key="1">
    <citation type="journal article" date="2019" name="Int. J. Syst. Evol. Microbiol.">
        <title>The Global Catalogue of Microorganisms (GCM) 10K type strain sequencing project: providing services to taxonomists for standard genome sequencing and annotation.</title>
        <authorList>
            <consortium name="The Broad Institute Genomics Platform"/>
            <consortium name="The Broad Institute Genome Sequencing Center for Infectious Disease"/>
            <person name="Wu L."/>
            <person name="Ma J."/>
        </authorList>
    </citation>
    <scope>NUCLEOTIDE SEQUENCE [LARGE SCALE GENOMIC DNA]</scope>
    <source>
        <strain evidence="3">TBRC 5832</strain>
    </source>
</reference>
<protein>
    <submittedName>
        <fullName evidence="2">Uncharacterized protein</fullName>
    </submittedName>
</protein>
<keyword evidence="3" id="KW-1185">Reference proteome</keyword>
<feature type="region of interest" description="Disordered" evidence="1">
    <location>
        <begin position="392"/>
        <end position="416"/>
    </location>
</feature>
<dbReference type="EMBL" id="JBHSBL010000013">
    <property type="protein sequence ID" value="MFC4065861.1"/>
    <property type="molecule type" value="Genomic_DNA"/>
</dbReference>
<dbReference type="SUPFAM" id="SSF48371">
    <property type="entry name" value="ARM repeat"/>
    <property type="match status" value="1"/>
</dbReference>
<dbReference type="InterPro" id="IPR016024">
    <property type="entry name" value="ARM-type_fold"/>
</dbReference>
<evidence type="ECO:0000256" key="1">
    <source>
        <dbReference type="SAM" id="MobiDB-lite"/>
    </source>
</evidence>
<evidence type="ECO:0000313" key="2">
    <source>
        <dbReference type="EMBL" id="MFC4065861.1"/>
    </source>
</evidence>
<dbReference type="RefSeq" id="WP_378066846.1">
    <property type="nucleotide sequence ID" value="NZ_JBHSBL010000013.1"/>
</dbReference>
<organism evidence="2 3">
    <name type="scientific">Actinoplanes subglobosus</name>
    <dbReference type="NCBI Taxonomy" id="1547892"/>
    <lineage>
        <taxon>Bacteria</taxon>
        <taxon>Bacillati</taxon>
        <taxon>Actinomycetota</taxon>
        <taxon>Actinomycetes</taxon>
        <taxon>Micromonosporales</taxon>
        <taxon>Micromonosporaceae</taxon>
        <taxon>Actinoplanes</taxon>
    </lineage>
</organism>